<dbReference type="GeneTree" id="ENSGT00940000157222"/>
<comment type="similarity">
    <text evidence="2 10">Belongs to the syndecan proteoglycan family.</text>
</comment>
<sequence>MGKCGWTPAHSSPSQYGQWSNMEGYGFPFTAVDRKPACCEELEQGCCKDKMVGVRGKLYATLELLGGEAPIFILHFPAMLIFFLEKIFFKKNCKQPLGQHTNIGNKLEQSKYVQMRFHSYSPYTSGAEEEEEGDNTPIVVPSRTLPKMPPTSDAPRTEKTTLKMQTKVPTQTKSPEEIDKKRILKPDAENKNTKNEPGEDTDVFTQKHSENLFQRTEVLAAVIAGGVIGFLFAIFLILLLVYRMRKKDEGSYDLGERKPSSAAYQKAPTKEFYA</sequence>
<dbReference type="GO" id="GO:0048813">
    <property type="term" value="P:dendrite morphogenesis"/>
    <property type="evidence" value="ECO:0007669"/>
    <property type="project" value="TreeGrafter"/>
</dbReference>
<evidence type="ECO:0000259" key="13">
    <source>
        <dbReference type="SMART" id="SM00294"/>
    </source>
</evidence>
<keyword evidence="4" id="KW-0732">Signal</keyword>
<keyword evidence="8 10" id="KW-0325">Glycoprotein</keyword>
<dbReference type="Proteomes" id="UP000472272">
    <property type="component" value="Chromosome 7"/>
</dbReference>
<organism evidence="14 15">
    <name type="scientific">Podarcis muralis</name>
    <name type="common">Wall lizard</name>
    <name type="synonym">Lacerta muralis</name>
    <dbReference type="NCBI Taxonomy" id="64176"/>
    <lineage>
        <taxon>Eukaryota</taxon>
        <taxon>Metazoa</taxon>
        <taxon>Chordata</taxon>
        <taxon>Craniata</taxon>
        <taxon>Vertebrata</taxon>
        <taxon>Euteleostomi</taxon>
        <taxon>Lepidosauria</taxon>
        <taxon>Squamata</taxon>
        <taxon>Bifurcata</taxon>
        <taxon>Unidentata</taxon>
        <taxon>Episquamata</taxon>
        <taxon>Laterata</taxon>
        <taxon>Lacertibaenia</taxon>
        <taxon>Lacertidae</taxon>
        <taxon>Podarcis</taxon>
    </lineage>
</organism>
<evidence type="ECO:0000256" key="11">
    <source>
        <dbReference type="SAM" id="MobiDB-lite"/>
    </source>
</evidence>
<dbReference type="GO" id="GO:0005886">
    <property type="term" value="C:plasma membrane"/>
    <property type="evidence" value="ECO:0007669"/>
    <property type="project" value="Ensembl"/>
</dbReference>
<evidence type="ECO:0000313" key="14">
    <source>
        <dbReference type="Ensembl" id="ENSPMRP00000033086.1"/>
    </source>
</evidence>
<keyword evidence="6 12" id="KW-1133">Transmembrane helix</keyword>
<dbReference type="AlphaFoldDB" id="A0A670K8F7"/>
<feature type="domain" description="Neurexin/syndecan/glycophorin C" evidence="13">
    <location>
        <begin position="241"/>
        <end position="259"/>
    </location>
</feature>
<evidence type="ECO:0000256" key="6">
    <source>
        <dbReference type="ARBA" id="ARBA00022989"/>
    </source>
</evidence>
<evidence type="ECO:0000256" key="9">
    <source>
        <dbReference type="ARBA" id="ARBA00023207"/>
    </source>
</evidence>
<dbReference type="GO" id="GO:0009986">
    <property type="term" value="C:cell surface"/>
    <property type="evidence" value="ECO:0007669"/>
    <property type="project" value="TreeGrafter"/>
</dbReference>
<accession>A0A670K8F7</accession>
<evidence type="ECO:0000256" key="7">
    <source>
        <dbReference type="ARBA" id="ARBA00023136"/>
    </source>
</evidence>
<dbReference type="SMART" id="SM00294">
    <property type="entry name" value="4.1m"/>
    <property type="match status" value="1"/>
</dbReference>
<keyword evidence="15" id="KW-1185">Reference proteome</keyword>
<name>A0A670K8F7_PODMU</name>
<feature type="transmembrane region" description="Helical" evidence="12">
    <location>
        <begin position="218"/>
        <end position="242"/>
    </location>
</feature>
<comment type="subcellular location">
    <subcellularLocation>
        <location evidence="1 10">Membrane</location>
        <topology evidence="1 10">Single-pass type I membrane protein</topology>
    </subcellularLocation>
</comment>
<dbReference type="PANTHER" id="PTHR10915:SF6">
    <property type="entry name" value="SYNDECAN-2"/>
    <property type="match status" value="1"/>
</dbReference>
<evidence type="ECO:0000256" key="2">
    <source>
        <dbReference type="ARBA" id="ARBA00005343"/>
    </source>
</evidence>
<dbReference type="InterPro" id="IPR003585">
    <property type="entry name" value="Neurexin-like"/>
</dbReference>
<proteinExistence type="inferred from homology"/>
<dbReference type="InterPro" id="IPR027789">
    <property type="entry name" value="Syndecan/Neurexin_dom"/>
</dbReference>
<protein>
    <recommendedName>
        <fullName evidence="10">Syndecan</fullName>
    </recommendedName>
</protein>
<evidence type="ECO:0000256" key="1">
    <source>
        <dbReference type="ARBA" id="ARBA00004479"/>
    </source>
</evidence>
<dbReference type="GO" id="GO:0030165">
    <property type="term" value="F:PDZ domain binding"/>
    <property type="evidence" value="ECO:0007669"/>
    <property type="project" value="Ensembl"/>
</dbReference>
<dbReference type="PROSITE" id="PS00964">
    <property type="entry name" value="SYNDECAN"/>
    <property type="match status" value="1"/>
</dbReference>
<reference evidence="14" key="2">
    <citation type="submission" date="2025-08" db="UniProtKB">
        <authorList>
            <consortium name="Ensembl"/>
        </authorList>
    </citation>
    <scope>IDENTIFICATION</scope>
</reference>
<evidence type="ECO:0000256" key="8">
    <source>
        <dbReference type="ARBA" id="ARBA00023180"/>
    </source>
</evidence>
<evidence type="ECO:0000256" key="4">
    <source>
        <dbReference type="ARBA" id="ARBA00022729"/>
    </source>
</evidence>
<evidence type="ECO:0000256" key="10">
    <source>
        <dbReference type="RuleBase" id="RU000649"/>
    </source>
</evidence>
<keyword evidence="9 10" id="KW-0357">Heparan sulfate</keyword>
<dbReference type="GO" id="GO:0042802">
    <property type="term" value="F:identical protein binding"/>
    <property type="evidence" value="ECO:0007669"/>
    <property type="project" value="Ensembl"/>
</dbReference>
<evidence type="ECO:0000313" key="15">
    <source>
        <dbReference type="Proteomes" id="UP000472272"/>
    </source>
</evidence>
<comment type="function">
    <text evidence="10">Cell surface proteoglycan.</text>
</comment>
<feature type="region of interest" description="Disordered" evidence="11">
    <location>
        <begin position="123"/>
        <end position="203"/>
    </location>
</feature>
<dbReference type="PANTHER" id="PTHR10915">
    <property type="entry name" value="SYNDECAN"/>
    <property type="match status" value="1"/>
</dbReference>
<feature type="compositionally biased region" description="Polar residues" evidence="11">
    <location>
        <begin position="162"/>
        <end position="173"/>
    </location>
</feature>
<dbReference type="InterPro" id="IPR001050">
    <property type="entry name" value="Syndecan"/>
</dbReference>
<dbReference type="GO" id="GO:0048814">
    <property type="term" value="P:regulation of dendrite morphogenesis"/>
    <property type="evidence" value="ECO:0007669"/>
    <property type="project" value="Ensembl"/>
</dbReference>
<feature type="compositionally biased region" description="Basic and acidic residues" evidence="11">
    <location>
        <begin position="174"/>
        <end position="197"/>
    </location>
</feature>
<evidence type="ECO:0000256" key="12">
    <source>
        <dbReference type="SAM" id="Phobius"/>
    </source>
</evidence>
<dbReference type="Pfam" id="PF01034">
    <property type="entry name" value="Syndecan"/>
    <property type="match status" value="1"/>
</dbReference>
<evidence type="ECO:0000256" key="5">
    <source>
        <dbReference type="ARBA" id="ARBA00022974"/>
    </source>
</evidence>
<evidence type="ECO:0000256" key="3">
    <source>
        <dbReference type="ARBA" id="ARBA00022692"/>
    </source>
</evidence>
<reference evidence="14 15" key="1">
    <citation type="journal article" date="2019" name="Proc. Natl. Acad. Sci. U.S.A.">
        <title>Regulatory changes in pterin and carotenoid genes underlie balanced color polymorphisms in the wall lizard.</title>
        <authorList>
            <person name="Andrade P."/>
            <person name="Pinho C."/>
            <person name="Perez I de Lanuza G."/>
            <person name="Afonso S."/>
            <person name="Brejcha J."/>
            <person name="Rubin C.J."/>
            <person name="Wallerman O."/>
            <person name="Pereira P."/>
            <person name="Sabatino S.J."/>
            <person name="Bellati A."/>
            <person name="Pellitteri-Rosa D."/>
            <person name="Bosakova Z."/>
            <person name="Bunikis I."/>
            <person name="Carretero M.A."/>
            <person name="Feiner N."/>
            <person name="Marsik P."/>
            <person name="Pauperio F."/>
            <person name="Salvi D."/>
            <person name="Soler L."/>
            <person name="While G.M."/>
            <person name="Uller T."/>
            <person name="Font E."/>
            <person name="Andersson L."/>
            <person name="Carneiro M."/>
        </authorList>
    </citation>
    <scope>NUCLEOTIDE SEQUENCE</scope>
</reference>
<dbReference type="Ensembl" id="ENSPMRT00000035103.1">
    <property type="protein sequence ID" value="ENSPMRP00000033086.1"/>
    <property type="gene ID" value="ENSPMRG00000021445.1"/>
</dbReference>
<keyword evidence="3 10" id="KW-0812">Transmembrane</keyword>
<reference evidence="14" key="3">
    <citation type="submission" date="2025-09" db="UniProtKB">
        <authorList>
            <consortium name="Ensembl"/>
        </authorList>
    </citation>
    <scope>IDENTIFICATION</scope>
</reference>
<gene>
    <name evidence="14" type="primary">SDC2</name>
</gene>
<keyword evidence="5 10" id="KW-0654">Proteoglycan</keyword>
<dbReference type="GO" id="GO:0016477">
    <property type="term" value="P:cell migration"/>
    <property type="evidence" value="ECO:0007669"/>
    <property type="project" value="TreeGrafter"/>
</dbReference>
<feature type="region of interest" description="Disordered" evidence="11">
    <location>
        <begin position="251"/>
        <end position="274"/>
    </location>
</feature>
<keyword evidence="7 12" id="KW-0472">Membrane</keyword>
<dbReference type="InterPro" id="IPR030479">
    <property type="entry name" value="Syndecan_CS"/>
</dbReference>